<dbReference type="Gramene" id="PVH66661">
    <property type="protein sequence ID" value="PVH66661"/>
    <property type="gene ID" value="PAHAL_1G308800"/>
</dbReference>
<name>A0A2T8KWW4_9POAL</name>
<accession>A0A2T8KWW4</accession>
<evidence type="ECO:0000313" key="1">
    <source>
        <dbReference type="EMBL" id="PVH66661.1"/>
    </source>
</evidence>
<dbReference type="AlphaFoldDB" id="A0A2T8KWW4"/>
<proteinExistence type="predicted"/>
<organism evidence="1">
    <name type="scientific">Panicum hallii</name>
    <dbReference type="NCBI Taxonomy" id="206008"/>
    <lineage>
        <taxon>Eukaryota</taxon>
        <taxon>Viridiplantae</taxon>
        <taxon>Streptophyta</taxon>
        <taxon>Embryophyta</taxon>
        <taxon>Tracheophyta</taxon>
        <taxon>Spermatophyta</taxon>
        <taxon>Magnoliopsida</taxon>
        <taxon>Liliopsida</taxon>
        <taxon>Poales</taxon>
        <taxon>Poaceae</taxon>
        <taxon>PACMAD clade</taxon>
        <taxon>Panicoideae</taxon>
        <taxon>Panicodae</taxon>
        <taxon>Paniceae</taxon>
        <taxon>Panicinae</taxon>
        <taxon>Panicum</taxon>
        <taxon>Panicum sect. Panicum</taxon>
    </lineage>
</organism>
<reference evidence="1" key="1">
    <citation type="submission" date="2018-04" db="EMBL/GenBank/DDBJ databases">
        <title>WGS assembly of Panicum hallii.</title>
        <authorList>
            <person name="Lovell J."/>
            <person name="Jenkins J."/>
            <person name="Lowry D."/>
            <person name="Mamidi S."/>
            <person name="Sreedasyam A."/>
            <person name="Weng X."/>
            <person name="Barry K."/>
            <person name="Bonette J."/>
            <person name="Campitelli B."/>
            <person name="Daum C."/>
            <person name="Gordon S."/>
            <person name="Gould B."/>
            <person name="Lipzen A."/>
            <person name="Macqueen A."/>
            <person name="Palacio-Mejia J."/>
            <person name="Plott C."/>
            <person name="Shakirov E."/>
            <person name="Shu S."/>
            <person name="Yoshinaga Y."/>
            <person name="Zane M."/>
            <person name="Rokhsar D."/>
            <person name="Grimwood J."/>
            <person name="Schmutz J."/>
            <person name="Juenger T."/>
        </authorList>
    </citation>
    <scope>NUCLEOTIDE SEQUENCE [LARGE SCALE GENOMIC DNA]</scope>
    <source>
        <strain evidence="1">FIL2</strain>
    </source>
</reference>
<dbReference type="EMBL" id="CM008046">
    <property type="protein sequence ID" value="PVH66661.1"/>
    <property type="molecule type" value="Genomic_DNA"/>
</dbReference>
<dbReference type="Proteomes" id="UP000243499">
    <property type="component" value="Chromosome 1"/>
</dbReference>
<protein>
    <submittedName>
        <fullName evidence="1">Uncharacterized protein</fullName>
    </submittedName>
</protein>
<gene>
    <name evidence="1" type="ORF">PAHAL_1G308800</name>
</gene>
<sequence length="67" mass="7468">MFMSKLEFGAEQSCIYERPLRILQHGRLTTSMAPPPVHLFKGGKGDSEIPLEGGPLHWASTIKSHFC</sequence>